<evidence type="ECO:0000313" key="3">
    <source>
        <dbReference type="Proteomes" id="UP000319663"/>
    </source>
</evidence>
<gene>
    <name evidence="2" type="ORF">MPDQ_000600</name>
</gene>
<accession>A0A507QPL3</accession>
<dbReference type="PANTHER" id="PTHR48079">
    <property type="entry name" value="PROTEIN YEEZ"/>
    <property type="match status" value="1"/>
</dbReference>
<dbReference type="SUPFAM" id="SSF51735">
    <property type="entry name" value="NAD(P)-binding Rossmann-fold domains"/>
    <property type="match status" value="1"/>
</dbReference>
<dbReference type="InterPro" id="IPR036291">
    <property type="entry name" value="NAD(P)-bd_dom_sf"/>
</dbReference>
<evidence type="ECO:0000313" key="2">
    <source>
        <dbReference type="EMBL" id="TQB70386.1"/>
    </source>
</evidence>
<dbReference type="EMBL" id="VIFY01000110">
    <property type="protein sequence ID" value="TQB70386.1"/>
    <property type="molecule type" value="Genomic_DNA"/>
</dbReference>
<feature type="domain" description="NAD-dependent epimerase/dehydratase" evidence="1">
    <location>
        <begin position="3"/>
        <end position="221"/>
    </location>
</feature>
<dbReference type="InterPro" id="IPR001509">
    <property type="entry name" value="Epimerase_deHydtase"/>
</dbReference>
<sequence length="299" mass="31601">MRVFITGASGFIGQAVVNEFLSNGHQVLALARSDETAASLSALDGVEVIRGSLDDLDSLKRGAAASDGVVHLAFNHDFSDFIGACALDRRAIAAMGEALAGSNRPLVVTSGTGLLPPGRMATEDDGADMSSPFGSARGESEKLALSLTAKGVRSCVVRLPPTNHGKGDKGFIPALINIARQKGVAAYIGDGLSRWPTTHRLDTARAFYLAFTKGTAGSVYHVVAVEGVPIKEIAEIIGKKLNLPVVSKKWEEAQEHFGFLAFLLSTDHPASSAKTREALGWKPTHPTLIADLEEGFYFS</sequence>
<protein>
    <recommendedName>
        <fullName evidence="1">NAD-dependent epimerase/dehydratase domain-containing protein</fullName>
    </recommendedName>
</protein>
<dbReference type="AlphaFoldDB" id="A0A507QPL3"/>
<dbReference type="InterPro" id="IPR051783">
    <property type="entry name" value="NAD(P)-dependent_oxidoreduct"/>
</dbReference>
<dbReference type="Gene3D" id="3.40.50.720">
    <property type="entry name" value="NAD(P)-binding Rossmann-like Domain"/>
    <property type="match status" value="1"/>
</dbReference>
<keyword evidence="3" id="KW-1185">Reference proteome</keyword>
<dbReference type="Pfam" id="PF01370">
    <property type="entry name" value="Epimerase"/>
    <property type="match status" value="1"/>
</dbReference>
<dbReference type="GO" id="GO:0005737">
    <property type="term" value="C:cytoplasm"/>
    <property type="evidence" value="ECO:0007669"/>
    <property type="project" value="TreeGrafter"/>
</dbReference>
<evidence type="ECO:0000259" key="1">
    <source>
        <dbReference type="Pfam" id="PF01370"/>
    </source>
</evidence>
<dbReference type="GO" id="GO:0004029">
    <property type="term" value="F:aldehyde dehydrogenase (NAD+) activity"/>
    <property type="evidence" value="ECO:0007669"/>
    <property type="project" value="TreeGrafter"/>
</dbReference>
<dbReference type="CDD" id="cd05262">
    <property type="entry name" value="SDR_a7"/>
    <property type="match status" value="1"/>
</dbReference>
<dbReference type="OrthoDB" id="10262413at2759"/>
<dbReference type="PANTHER" id="PTHR48079:SF9">
    <property type="entry name" value="PUTATIVE-RELATED"/>
    <property type="match status" value="1"/>
</dbReference>
<name>A0A507QPL3_MONPU</name>
<organism evidence="2 3">
    <name type="scientific">Monascus purpureus</name>
    <name type="common">Red mold</name>
    <name type="synonym">Monascus anka</name>
    <dbReference type="NCBI Taxonomy" id="5098"/>
    <lineage>
        <taxon>Eukaryota</taxon>
        <taxon>Fungi</taxon>
        <taxon>Dikarya</taxon>
        <taxon>Ascomycota</taxon>
        <taxon>Pezizomycotina</taxon>
        <taxon>Eurotiomycetes</taxon>
        <taxon>Eurotiomycetidae</taxon>
        <taxon>Eurotiales</taxon>
        <taxon>Aspergillaceae</taxon>
        <taxon>Monascus</taxon>
    </lineage>
</organism>
<dbReference type="STRING" id="5098.A0A507QPL3"/>
<dbReference type="Proteomes" id="UP000319663">
    <property type="component" value="Unassembled WGS sequence"/>
</dbReference>
<reference evidence="2 3" key="1">
    <citation type="submission" date="2019-06" db="EMBL/GenBank/DDBJ databases">
        <title>Wine fermentation using esterase from Monascus purpureus.</title>
        <authorList>
            <person name="Geng C."/>
            <person name="Zhang Y."/>
        </authorList>
    </citation>
    <scope>NUCLEOTIDE SEQUENCE [LARGE SCALE GENOMIC DNA]</scope>
    <source>
        <strain evidence="2">HQ1</strain>
    </source>
</reference>
<comment type="caution">
    <text evidence="2">The sequence shown here is derived from an EMBL/GenBank/DDBJ whole genome shotgun (WGS) entry which is preliminary data.</text>
</comment>
<proteinExistence type="predicted"/>